<reference evidence="4" key="1">
    <citation type="journal article" date="2015" name="PeerJ">
        <title>First genomic representation of candidate bacterial phylum KSB3 points to enhanced environmental sensing as a trigger of wastewater bulking.</title>
        <authorList>
            <person name="Sekiguchi Y."/>
            <person name="Ohashi A."/>
            <person name="Parks D.H."/>
            <person name="Yamauchi T."/>
            <person name="Tyson G.W."/>
            <person name="Hugenholtz P."/>
        </authorList>
    </citation>
    <scope>NUCLEOTIDE SEQUENCE [LARGE SCALE GENOMIC DNA]</scope>
</reference>
<dbReference type="CDD" id="cd03809">
    <property type="entry name" value="GT4_MtfB-like"/>
    <property type="match status" value="1"/>
</dbReference>
<evidence type="ECO:0000259" key="3">
    <source>
        <dbReference type="Pfam" id="PF13439"/>
    </source>
</evidence>
<feature type="domain" description="Glycosyltransferase subfamily 4-like N-terminal" evidence="3">
    <location>
        <begin position="17"/>
        <end position="176"/>
    </location>
</feature>
<gene>
    <name evidence="4" type="ORF">U14_00533</name>
</gene>
<keyword evidence="5" id="KW-1185">Reference proteome</keyword>
<dbReference type="GO" id="GO:0016757">
    <property type="term" value="F:glycosyltransferase activity"/>
    <property type="evidence" value="ECO:0007669"/>
    <property type="project" value="InterPro"/>
</dbReference>
<keyword evidence="1 4" id="KW-0808">Transferase</keyword>
<proteinExistence type="predicted"/>
<accession>A0A0S6VQG2</accession>
<dbReference type="PANTHER" id="PTHR46401">
    <property type="entry name" value="GLYCOSYLTRANSFERASE WBBK-RELATED"/>
    <property type="match status" value="1"/>
</dbReference>
<feature type="domain" description="Glycosyl transferase family 1" evidence="2">
    <location>
        <begin position="198"/>
        <end position="351"/>
    </location>
</feature>
<protein>
    <submittedName>
        <fullName evidence="4">Glycosyl transferase group 1</fullName>
    </submittedName>
</protein>
<dbReference type="STRING" id="1499966.U14_00533"/>
<sequence>MKIGVEATSAAVTHKAGVGHYVYHLIQAMINAPNAAHQYTLYLRQADPRPLDTLGITPSGASEVAVRVLEFPLLWAQIRLPLELMRHPQDVYFFPSPTMPLWYLPKRSVVTIHDVAFLFFPDCFSPALRFWLKHSTQRSIRAAAKIITVSEATRQDVLAYYNIAPEKVIAVHHGVHQRFQPLERAVVQAARRRYRLPESFILCIGTLQRRKNIPRLIHAFYLLKQKHQIPHKLVLIGQQYRDLPEDEIFSMVTRLSLQQEVIWTGYVPDQDMPALINGAEAFVLPSLYEGFGMPVLEAMACGVPVACSNTSSLPEVAGNAAMLFDPYSVDNMAERLHQLLTDRDLRLAYREMGLMRAKQFSWEFCAQKTLDVLTSLV</sequence>
<evidence type="ECO:0000313" key="4">
    <source>
        <dbReference type="EMBL" id="GAK49312.1"/>
    </source>
</evidence>
<dbReference type="InterPro" id="IPR001296">
    <property type="entry name" value="Glyco_trans_1"/>
</dbReference>
<dbReference type="FunFam" id="3.40.50.2000:FF:000119">
    <property type="entry name" value="Glycosyl transferase group 1"/>
    <property type="match status" value="1"/>
</dbReference>
<evidence type="ECO:0000256" key="1">
    <source>
        <dbReference type="ARBA" id="ARBA00022679"/>
    </source>
</evidence>
<dbReference type="HOGENOM" id="CLU_009583_27_6_0"/>
<dbReference type="EMBL" id="DF820455">
    <property type="protein sequence ID" value="GAK49312.1"/>
    <property type="molecule type" value="Genomic_DNA"/>
</dbReference>
<evidence type="ECO:0000313" key="5">
    <source>
        <dbReference type="Proteomes" id="UP000030700"/>
    </source>
</evidence>
<dbReference type="AlphaFoldDB" id="A0A0S6VQG2"/>
<dbReference type="Proteomes" id="UP000030700">
    <property type="component" value="Unassembled WGS sequence"/>
</dbReference>
<dbReference type="Pfam" id="PF13439">
    <property type="entry name" value="Glyco_transf_4"/>
    <property type="match status" value="1"/>
</dbReference>
<name>A0A0S6VQG2_9BACT</name>
<organism evidence="4">
    <name type="scientific">Candidatus Moduliflexus flocculans</name>
    <dbReference type="NCBI Taxonomy" id="1499966"/>
    <lineage>
        <taxon>Bacteria</taxon>
        <taxon>Candidatus Moduliflexota</taxon>
        <taxon>Candidatus Moduliflexia</taxon>
        <taxon>Candidatus Moduliflexales</taxon>
        <taxon>Candidatus Moduliflexaceae</taxon>
    </lineage>
</organism>
<dbReference type="SUPFAM" id="SSF53756">
    <property type="entry name" value="UDP-Glycosyltransferase/glycogen phosphorylase"/>
    <property type="match status" value="1"/>
</dbReference>
<dbReference type="Gene3D" id="3.40.50.2000">
    <property type="entry name" value="Glycogen Phosphorylase B"/>
    <property type="match status" value="2"/>
</dbReference>
<dbReference type="PANTHER" id="PTHR46401:SF2">
    <property type="entry name" value="GLYCOSYLTRANSFERASE WBBK-RELATED"/>
    <property type="match status" value="1"/>
</dbReference>
<dbReference type="GO" id="GO:0009103">
    <property type="term" value="P:lipopolysaccharide biosynthetic process"/>
    <property type="evidence" value="ECO:0007669"/>
    <property type="project" value="TreeGrafter"/>
</dbReference>
<evidence type="ECO:0000259" key="2">
    <source>
        <dbReference type="Pfam" id="PF00534"/>
    </source>
</evidence>
<dbReference type="Pfam" id="PF00534">
    <property type="entry name" value="Glycos_transf_1"/>
    <property type="match status" value="1"/>
</dbReference>
<dbReference type="InterPro" id="IPR028098">
    <property type="entry name" value="Glyco_trans_4-like_N"/>
</dbReference>